<dbReference type="InterPro" id="IPR043519">
    <property type="entry name" value="NT_sf"/>
</dbReference>
<dbReference type="EMBL" id="JAAXZR010000004">
    <property type="protein sequence ID" value="NLT78763.1"/>
    <property type="molecule type" value="Genomic_DNA"/>
</dbReference>
<protein>
    <submittedName>
        <fullName evidence="9">Bifunctional [glutamine synthetase] adenylyltransferase/[glutamine synthetase]-adenylyl-L-tyrosine phosphorylase</fullName>
        <ecNumber evidence="9">2.7.7.42</ecNumber>
        <ecNumber evidence="9">2.7.7.89</ecNumber>
    </submittedName>
</protein>
<evidence type="ECO:0000313" key="9">
    <source>
        <dbReference type="EMBL" id="NLT78763.1"/>
    </source>
</evidence>
<keyword evidence="6" id="KW-0511">Multifunctional enzyme</keyword>
<keyword evidence="4" id="KW-0067">ATP-binding</keyword>
<sequence length="1030" mass="115050">MTDDSLALSAHALIQAGFQNIDEARRRCELLRKAGLNETCLQALLRSLASVCDPDAALQNLLLITDAVHHQGIRMHDLLPDASAWATLVSVLGASEAVGVLMRTRPELVRQAARPVSLPSSEQLHRKLMQAVEATDAEPMPVSALSLSEGTSNLRAEYLRQLMSIMAFDTCSPDPIAVQPRVSKALSDLASASLDAALAVARQELPEAQECRFAVIGMGKLGARELNYVSDVDLIYVVECRQPSGDHQRLIRLGSKLATLMQKICQSVIAGVNEPALWQIDTALRPEGKDGPLVRTLESHKDYYEHWAQNWEFQALLKARPVAGDAALGSEYRAMAQEFVWKASQRDNFVYDCQQMRKRVEQLIPAQLKDREIKLGKGGLRDVEFTVQMLQLVHGRTDESLRTSSTLESLQALADGGYVSRTQASRLSRDYSFERVLEHRQQMWSLKRTHLFPDLAEGNIGGIERKRELNRESLDANPELRRLARSFGYHADELVEAFDATRREVRNLHQDIYYRPMLPINAQLEEDEISLSPEAAMVRFASIGFQDPQSAMRHVQVLTSGLSRAAKINKILLPAVLQWLGEGQNPDMGLLGWRTLEERFGSGNNYLGFLRDSPSAAQRLCHILANSRFLMDALSKSAESVTWLGDDAKLGTRSLESLHTQTHSAQMRFADRKQDFATSIRAMRRHEIERIGLGWMSGTLNEHECLEGMTNVVDAILDSVLSWSIQHVMKALGANEPSADICLIAMGRYGGSEVNFSSDADVIAIYRPRSGCDDTSANAFARAVIEITRAVTGGPLTVEPKIDLDMDLRPEGKNGPLVRSFDSYREYYSGWSSVWEHQALLRARYAAGDKSLAEDFLRDIADPVRYPRSEISQAELSEIRRLKARMEAERLPRGVRRDRHLKLGKGGLSDVEWTVQLLQLQHAGMVEELHTTQTLPALHALTDLGFIAEDDAATLEEGWKVCTNARNGNYLWSGRAKQADILPDDSYSLGGIAIYLGREAHRGQLFENDILSSMRRCREVMERLFYGTGQ</sequence>
<evidence type="ECO:0000313" key="10">
    <source>
        <dbReference type="Proteomes" id="UP000767327"/>
    </source>
</evidence>
<evidence type="ECO:0000256" key="5">
    <source>
        <dbReference type="ARBA" id="ARBA00022842"/>
    </source>
</evidence>
<comment type="caution">
    <text evidence="9">The sequence shown here is derived from an EMBL/GenBank/DDBJ whole genome shotgun (WGS) entry which is preliminary data.</text>
</comment>
<keyword evidence="2 9" id="KW-0548">Nucleotidyltransferase</keyword>
<dbReference type="NCBIfam" id="NF010707">
    <property type="entry name" value="PRK14109.1"/>
    <property type="match status" value="1"/>
</dbReference>
<dbReference type="RefSeq" id="WP_273172048.1">
    <property type="nucleotide sequence ID" value="NZ_JAAXZR010000004.1"/>
</dbReference>
<keyword evidence="3" id="KW-0547">Nucleotide-binding</keyword>
<dbReference type="EC" id="2.7.7.42" evidence="9"/>
<feature type="domain" description="Glutamate-ammonia ligase adenylyltransferase repeated" evidence="7">
    <location>
        <begin position="86"/>
        <end position="331"/>
    </location>
</feature>
<dbReference type="Gene3D" id="3.30.460.10">
    <property type="entry name" value="Beta Polymerase, domain 2"/>
    <property type="match status" value="2"/>
</dbReference>
<reference evidence="9" key="2">
    <citation type="submission" date="2020-01" db="EMBL/GenBank/DDBJ databases">
        <authorList>
            <person name="Campanaro S."/>
        </authorList>
    </citation>
    <scope>NUCLEOTIDE SEQUENCE</scope>
    <source>
        <strain evidence="9">AS01afH2WH_6</strain>
    </source>
</reference>
<evidence type="ECO:0000259" key="7">
    <source>
        <dbReference type="Pfam" id="PF03710"/>
    </source>
</evidence>
<dbReference type="GO" id="GO:0008882">
    <property type="term" value="F:[glutamate-ammonia-ligase] adenylyltransferase activity"/>
    <property type="evidence" value="ECO:0007669"/>
    <property type="project" value="UniProtKB-EC"/>
</dbReference>
<feature type="domain" description="Glutamate-ammonia ligase adenylyltransferase repeated" evidence="7">
    <location>
        <begin position="618"/>
        <end position="858"/>
    </location>
</feature>
<keyword evidence="5" id="KW-0460">Magnesium</keyword>
<organism evidence="9 10">
    <name type="scientific">Bifidobacterium crudilactis</name>
    <dbReference type="NCBI Taxonomy" id="327277"/>
    <lineage>
        <taxon>Bacteria</taxon>
        <taxon>Bacillati</taxon>
        <taxon>Actinomycetota</taxon>
        <taxon>Actinomycetes</taxon>
        <taxon>Bifidobacteriales</taxon>
        <taxon>Bifidobacteriaceae</taxon>
        <taxon>Bifidobacterium</taxon>
    </lineage>
</organism>
<accession>A0A971CXH4</accession>
<dbReference type="CDD" id="cd05401">
    <property type="entry name" value="NT_GlnE_GlnD_like"/>
    <property type="match status" value="2"/>
</dbReference>
<feature type="domain" description="PII-uridylyltransferase/Glutamine-synthetase adenylyltransferase" evidence="8">
    <location>
        <begin position="355"/>
        <end position="453"/>
    </location>
</feature>
<evidence type="ECO:0000256" key="3">
    <source>
        <dbReference type="ARBA" id="ARBA00022741"/>
    </source>
</evidence>
<evidence type="ECO:0000256" key="2">
    <source>
        <dbReference type="ARBA" id="ARBA00022695"/>
    </source>
</evidence>
<dbReference type="InterPro" id="IPR005190">
    <property type="entry name" value="GlnE_rpt_dom"/>
</dbReference>
<dbReference type="GO" id="GO:0005829">
    <property type="term" value="C:cytosol"/>
    <property type="evidence" value="ECO:0007669"/>
    <property type="project" value="TreeGrafter"/>
</dbReference>
<dbReference type="GO" id="GO:0047388">
    <property type="term" value="F:[glutamine synthetase]-adenylyl-L-tyrosine phosphorylase activity"/>
    <property type="evidence" value="ECO:0007669"/>
    <property type="project" value="UniProtKB-EC"/>
</dbReference>
<feature type="domain" description="PII-uridylyltransferase/Glutamine-synthetase adenylyltransferase" evidence="8">
    <location>
        <begin position="882"/>
        <end position="1025"/>
    </location>
</feature>
<keyword evidence="1 9" id="KW-0808">Transferase</keyword>
<dbReference type="EC" id="2.7.7.89" evidence="9"/>
<dbReference type="AlphaFoldDB" id="A0A971CXH4"/>
<dbReference type="PANTHER" id="PTHR30621:SF0">
    <property type="entry name" value="BIFUNCTIONAL GLUTAMINE SYNTHETASE ADENYLYLTRANSFERASE_ADENYLYL-REMOVING ENZYME"/>
    <property type="match status" value="1"/>
</dbReference>
<gene>
    <name evidence="9" type="ORF">GXW98_00520</name>
</gene>
<dbReference type="GO" id="GO:0000820">
    <property type="term" value="P:regulation of glutamine family amino acid metabolic process"/>
    <property type="evidence" value="ECO:0007669"/>
    <property type="project" value="TreeGrafter"/>
</dbReference>
<dbReference type="Gene3D" id="1.20.120.330">
    <property type="entry name" value="Nucleotidyltransferases domain 2"/>
    <property type="match status" value="2"/>
</dbReference>
<evidence type="ECO:0000259" key="8">
    <source>
        <dbReference type="Pfam" id="PF08335"/>
    </source>
</evidence>
<dbReference type="PANTHER" id="PTHR30621">
    <property type="entry name" value="GLUTAMINE SYNTHETASE ADENYLYLTRANSFERASE"/>
    <property type="match status" value="1"/>
</dbReference>
<proteinExistence type="predicted"/>
<dbReference type="Pfam" id="PF03710">
    <property type="entry name" value="GlnE"/>
    <property type="match status" value="2"/>
</dbReference>
<evidence type="ECO:0000256" key="6">
    <source>
        <dbReference type="ARBA" id="ARBA00023268"/>
    </source>
</evidence>
<evidence type="ECO:0000256" key="4">
    <source>
        <dbReference type="ARBA" id="ARBA00022840"/>
    </source>
</evidence>
<dbReference type="Pfam" id="PF08335">
    <property type="entry name" value="GlnD_UR_UTase"/>
    <property type="match status" value="2"/>
</dbReference>
<evidence type="ECO:0000256" key="1">
    <source>
        <dbReference type="ARBA" id="ARBA00022679"/>
    </source>
</evidence>
<dbReference type="GO" id="GO:0005524">
    <property type="term" value="F:ATP binding"/>
    <property type="evidence" value="ECO:0007669"/>
    <property type="project" value="UniProtKB-KW"/>
</dbReference>
<name>A0A971CXH4_9BIFI</name>
<dbReference type="SUPFAM" id="SSF81593">
    <property type="entry name" value="Nucleotidyltransferase substrate binding subunit/domain"/>
    <property type="match status" value="2"/>
</dbReference>
<dbReference type="InterPro" id="IPR013546">
    <property type="entry name" value="PII_UdlTrfase/GS_AdlTrfase"/>
</dbReference>
<reference evidence="9" key="1">
    <citation type="journal article" date="2020" name="Biotechnol. Biofuels">
        <title>New insights from the biogas microbiome by comprehensive genome-resolved metagenomics of nearly 1600 species originating from multiple anaerobic digesters.</title>
        <authorList>
            <person name="Campanaro S."/>
            <person name="Treu L."/>
            <person name="Rodriguez-R L.M."/>
            <person name="Kovalovszki A."/>
            <person name="Ziels R.M."/>
            <person name="Maus I."/>
            <person name="Zhu X."/>
            <person name="Kougias P.G."/>
            <person name="Basile A."/>
            <person name="Luo G."/>
            <person name="Schluter A."/>
            <person name="Konstantinidis K.T."/>
            <person name="Angelidaki I."/>
        </authorList>
    </citation>
    <scope>NUCLEOTIDE SEQUENCE</scope>
    <source>
        <strain evidence="9">AS01afH2WH_6</strain>
    </source>
</reference>
<dbReference type="Proteomes" id="UP000767327">
    <property type="component" value="Unassembled WGS sequence"/>
</dbReference>
<dbReference type="SUPFAM" id="SSF81301">
    <property type="entry name" value="Nucleotidyltransferase"/>
    <property type="match status" value="2"/>
</dbReference>
<dbReference type="InterPro" id="IPR023057">
    <property type="entry name" value="GlnE"/>
</dbReference>